<dbReference type="InterPro" id="IPR036291">
    <property type="entry name" value="NAD(P)-bd_dom_sf"/>
</dbReference>
<dbReference type="Pfam" id="PF08240">
    <property type="entry name" value="ADH_N"/>
    <property type="match status" value="1"/>
</dbReference>
<reference evidence="2 3" key="1">
    <citation type="submission" date="2019-08" db="EMBL/GenBank/DDBJ databases">
        <title>Complete genome sequence of Candidatus Uab amorphum.</title>
        <authorList>
            <person name="Shiratori T."/>
            <person name="Suzuki S."/>
            <person name="Kakizawa Y."/>
            <person name="Ishida K."/>
        </authorList>
    </citation>
    <scope>NUCLEOTIDE SEQUENCE [LARGE SCALE GENOMIC DNA]</scope>
    <source>
        <strain evidence="2 3">SRT547</strain>
    </source>
</reference>
<dbReference type="SMART" id="SM00829">
    <property type="entry name" value="PKS_ER"/>
    <property type="match status" value="1"/>
</dbReference>
<organism evidence="2 3">
    <name type="scientific">Uabimicrobium amorphum</name>
    <dbReference type="NCBI Taxonomy" id="2596890"/>
    <lineage>
        <taxon>Bacteria</taxon>
        <taxon>Pseudomonadati</taxon>
        <taxon>Planctomycetota</taxon>
        <taxon>Candidatus Uabimicrobiia</taxon>
        <taxon>Candidatus Uabimicrobiales</taxon>
        <taxon>Candidatus Uabimicrobiaceae</taxon>
        <taxon>Candidatus Uabimicrobium</taxon>
    </lineage>
</organism>
<evidence type="ECO:0000313" key="2">
    <source>
        <dbReference type="EMBL" id="BBM81796.1"/>
    </source>
</evidence>
<protein>
    <submittedName>
        <fullName evidence="2">NADPH:quinone oxidoreductase</fullName>
    </submittedName>
</protein>
<proteinExistence type="predicted"/>
<dbReference type="PANTHER" id="PTHR45033:SF2">
    <property type="entry name" value="ZINC-TYPE ALCOHOL DEHYDROGENASE-LIKE PROTEIN C1773.06C"/>
    <property type="match status" value="1"/>
</dbReference>
<dbReference type="InterPro" id="IPR011032">
    <property type="entry name" value="GroES-like_sf"/>
</dbReference>
<dbReference type="InterPro" id="IPR052711">
    <property type="entry name" value="Zinc_ADH-like"/>
</dbReference>
<evidence type="ECO:0000259" key="1">
    <source>
        <dbReference type="SMART" id="SM00829"/>
    </source>
</evidence>
<sequence>MRSIQIQESFGLQQLKFNDCSEKPIHDDEIEVSMHAASLNYRDLLMVKGLYDPKQPLPLVPCSDGAGVVTATGKDVCDVAVGDFVTTVFAPYWQSGTPTTTQMRGTMGGPIHGALTQRFVAKSSHVMKAPKHLNAVEASTLPCAAVTAWNALVEVAKIKAGDKVLIQGTGGVALFALQFSKICGAETVVLSSSDEKLQKVKEMGASHTINYRTTPKWSRAVRDCVGQVDIVIELGGAKTLEQSLKVCRPGATIAVIGILSGIKNEINLLPIIMNKINMSGILVGSRSCFESMNKAIAHHKLQPVIDKTFAFSETIQAFEYMESAAHFGKICIDLQK</sequence>
<dbReference type="RefSeq" id="WP_151966062.1">
    <property type="nucleotide sequence ID" value="NZ_AP019860.1"/>
</dbReference>
<dbReference type="CDD" id="cd08276">
    <property type="entry name" value="MDR7"/>
    <property type="match status" value="1"/>
</dbReference>
<dbReference type="InterPro" id="IPR020843">
    <property type="entry name" value="ER"/>
</dbReference>
<dbReference type="Gene3D" id="3.90.180.10">
    <property type="entry name" value="Medium-chain alcohol dehydrogenases, catalytic domain"/>
    <property type="match status" value="1"/>
</dbReference>
<dbReference type="InterPro" id="IPR013149">
    <property type="entry name" value="ADH-like_C"/>
</dbReference>
<dbReference type="KEGG" id="uam:UABAM_00135"/>
<feature type="domain" description="Enoyl reductase (ER)" evidence="1">
    <location>
        <begin position="11"/>
        <end position="332"/>
    </location>
</feature>
<dbReference type="OrthoDB" id="9787435at2"/>
<dbReference type="GO" id="GO:0016491">
    <property type="term" value="F:oxidoreductase activity"/>
    <property type="evidence" value="ECO:0007669"/>
    <property type="project" value="InterPro"/>
</dbReference>
<dbReference type="AlphaFoldDB" id="A0A5S9IHX2"/>
<dbReference type="SUPFAM" id="SSF51735">
    <property type="entry name" value="NAD(P)-binding Rossmann-fold domains"/>
    <property type="match status" value="1"/>
</dbReference>
<dbReference type="EMBL" id="AP019860">
    <property type="protein sequence ID" value="BBM81796.1"/>
    <property type="molecule type" value="Genomic_DNA"/>
</dbReference>
<dbReference type="SUPFAM" id="SSF50129">
    <property type="entry name" value="GroES-like"/>
    <property type="match status" value="1"/>
</dbReference>
<dbReference type="Proteomes" id="UP000326354">
    <property type="component" value="Chromosome"/>
</dbReference>
<gene>
    <name evidence="2" type="ORF">UABAM_00135</name>
</gene>
<evidence type="ECO:0000313" key="3">
    <source>
        <dbReference type="Proteomes" id="UP000326354"/>
    </source>
</evidence>
<keyword evidence="3" id="KW-1185">Reference proteome</keyword>
<dbReference type="InterPro" id="IPR013154">
    <property type="entry name" value="ADH-like_N"/>
</dbReference>
<dbReference type="Gene3D" id="3.40.50.720">
    <property type="entry name" value="NAD(P)-binding Rossmann-like Domain"/>
    <property type="match status" value="1"/>
</dbReference>
<dbReference type="Pfam" id="PF00107">
    <property type="entry name" value="ADH_zinc_N"/>
    <property type="match status" value="1"/>
</dbReference>
<accession>A0A5S9IHX2</accession>
<name>A0A5S9IHX2_UABAM</name>
<dbReference type="PANTHER" id="PTHR45033">
    <property type="match status" value="1"/>
</dbReference>